<evidence type="ECO:0000256" key="1">
    <source>
        <dbReference type="SAM" id="Phobius"/>
    </source>
</evidence>
<sequence length="125" mass="13764">MMSSKGRSACSMGIRMLLVAATILCVPSPGRAGDESKENRAQVIKAQLDTVNRQIDDAQRELSHLPNPNWCCCAGAFILAPVVGGIFWYLLDIKPKQDKKQILESRIQTLTLERQSLLAQLAALQ</sequence>
<evidence type="ECO:0000313" key="3">
    <source>
        <dbReference type="EMBL" id="MBM3330324.1"/>
    </source>
</evidence>
<feature type="transmembrane region" description="Helical" evidence="1">
    <location>
        <begin position="67"/>
        <end position="91"/>
    </location>
</feature>
<feature type="signal peptide" evidence="2">
    <location>
        <begin position="1"/>
        <end position="32"/>
    </location>
</feature>
<evidence type="ECO:0000256" key="2">
    <source>
        <dbReference type="SAM" id="SignalP"/>
    </source>
</evidence>
<comment type="caution">
    <text evidence="3">The sequence shown here is derived from an EMBL/GenBank/DDBJ whole genome shotgun (WGS) entry which is preliminary data.</text>
</comment>
<dbReference type="AlphaFoldDB" id="A0A937XF74"/>
<proteinExistence type="predicted"/>
<keyword evidence="2" id="KW-0732">Signal</keyword>
<gene>
    <name evidence="3" type="ORF">FJY68_00565</name>
</gene>
<evidence type="ECO:0000313" key="4">
    <source>
        <dbReference type="Proteomes" id="UP000779900"/>
    </source>
</evidence>
<accession>A0A937XF74</accession>
<protein>
    <submittedName>
        <fullName evidence="3">Uncharacterized protein</fullName>
    </submittedName>
</protein>
<reference evidence="3" key="1">
    <citation type="submission" date="2019-03" db="EMBL/GenBank/DDBJ databases">
        <title>Lake Tanganyika Metagenome-Assembled Genomes (MAGs).</title>
        <authorList>
            <person name="Tran P."/>
        </authorList>
    </citation>
    <scope>NUCLEOTIDE SEQUENCE</scope>
    <source>
        <strain evidence="3">K_DeepCast_150m_m2_040</strain>
    </source>
</reference>
<name>A0A937XF74_UNCW3</name>
<feature type="chain" id="PRO_5037888437" evidence="2">
    <location>
        <begin position="33"/>
        <end position="125"/>
    </location>
</feature>
<organism evidence="3 4">
    <name type="scientific">candidate division WOR-3 bacterium</name>
    <dbReference type="NCBI Taxonomy" id="2052148"/>
    <lineage>
        <taxon>Bacteria</taxon>
        <taxon>Bacteria division WOR-3</taxon>
    </lineage>
</organism>
<dbReference type="EMBL" id="VGIR01000001">
    <property type="protein sequence ID" value="MBM3330324.1"/>
    <property type="molecule type" value="Genomic_DNA"/>
</dbReference>
<keyword evidence="1" id="KW-0472">Membrane</keyword>
<keyword evidence="1" id="KW-0812">Transmembrane</keyword>
<keyword evidence="1" id="KW-1133">Transmembrane helix</keyword>
<dbReference type="Proteomes" id="UP000779900">
    <property type="component" value="Unassembled WGS sequence"/>
</dbReference>